<proteinExistence type="inferred from homology"/>
<comment type="subunit">
    <text evidence="6">The complex is composed of six subunits: RnfA, RnfB, RnfC, RnfD, RnfE and RnfG.</text>
</comment>
<keyword evidence="6" id="KW-1278">Translocase</keyword>
<name>A0A5C7ELG2_9PROT</name>
<keyword evidence="9" id="KW-1185">Reference proteome</keyword>
<dbReference type="NCBIfam" id="TIGR01947">
    <property type="entry name" value="rnfG"/>
    <property type="match status" value="1"/>
</dbReference>
<keyword evidence="1 6" id="KW-0813">Transport</keyword>
<keyword evidence="6" id="KW-0472">Membrane</keyword>
<dbReference type="GO" id="GO:0005886">
    <property type="term" value="C:plasma membrane"/>
    <property type="evidence" value="ECO:0007669"/>
    <property type="project" value="UniProtKB-SubCell"/>
</dbReference>
<dbReference type="EC" id="7.-.-.-" evidence="6"/>
<feature type="domain" description="FMN-binding" evidence="7">
    <location>
        <begin position="105"/>
        <end position="197"/>
    </location>
</feature>
<dbReference type="Pfam" id="PF04205">
    <property type="entry name" value="FMN_bind"/>
    <property type="match status" value="1"/>
</dbReference>
<evidence type="ECO:0000256" key="3">
    <source>
        <dbReference type="ARBA" id="ARBA00022630"/>
    </source>
</evidence>
<dbReference type="GO" id="GO:0009055">
    <property type="term" value="F:electron transfer activity"/>
    <property type="evidence" value="ECO:0007669"/>
    <property type="project" value="InterPro"/>
</dbReference>
<dbReference type="GO" id="GO:0022900">
    <property type="term" value="P:electron transport chain"/>
    <property type="evidence" value="ECO:0007669"/>
    <property type="project" value="UniProtKB-UniRule"/>
</dbReference>
<gene>
    <name evidence="8" type="primary">rsxG</name>
    <name evidence="6" type="synonym">rnfG</name>
    <name evidence="8" type="ORF">FR698_06680</name>
</gene>
<dbReference type="AlphaFoldDB" id="A0A5C7ELG2"/>
<dbReference type="HAMAP" id="MF_00479">
    <property type="entry name" value="RsxG_RnfG"/>
    <property type="match status" value="1"/>
</dbReference>
<keyword evidence="6" id="KW-0997">Cell inner membrane</keyword>
<keyword evidence="6" id="KW-1133">Transmembrane helix</keyword>
<comment type="cofactor">
    <cofactor evidence="6">
        <name>FMN</name>
        <dbReference type="ChEBI" id="CHEBI:58210"/>
    </cofactor>
</comment>
<organism evidence="8 9">
    <name type="scientific">Pelomicrobium methylotrophicum</name>
    <dbReference type="NCBI Taxonomy" id="2602750"/>
    <lineage>
        <taxon>Bacteria</taxon>
        <taxon>Pseudomonadati</taxon>
        <taxon>Pseudomonadota</taxon>
        <taxon>Hydrogenophilia</taxon>
        <taxon>Hydrogenophilia incertae sedis</taxon>
        <taxon>Pelomicrobium</taxon>
    </lineage>
</organism>
<keyword evidence="5 6" id="KW-0249">Electron transport</keyword>
<sequence length="216" mass="23128">MSLSVTRATLRGALVLLGFAVAGTLLLASTFQLTREPIARAEEAAKLKLLNQVIPPELHDNDLLADQFLLPPNALLGTDEPRPAYRALQGGQVTAVAFEAIAPDGYNGKIKLLLAVSPEGRVLGVRVVAHAETPGLGDYIEIAKSDWIRQFDGRQFLPAAAAQWRVRKDGGVFDAMAGATVTPRAVVKAVRKALEYFEAQRALLLAPPANGKDTAR</sequence>
<feature type="modified residue" description="FMN phosphoryl threonine" evidence="6">
    <location>
        <position position="180"/>
    </location>
</feature>
<comment type="subcellular location">
    <subcellularLocation>
        <location evidence="6">Cell inner membrane</location>
        <topology evidence="6">Single-pass membrane protein</topology>
    </subcellularLocation>
</comment>
<keyword evidence="6" id="KW-0812">Transmembrane</keyword>
<keyword evidence="3 6" id="KW-0285">Flavoprotein</keyword>
<keyword evidence="4 6" id="KW-0288">FMN</keyword>
<dbReference type="OrthoDB" id="9784165at2"/>
<dbReference type="PANTHER" id="PTHR36118:SF1">
    <property type="entry name" value="ION-TRANSLOCATING OXIDOREDUCTASE COMPLEX SUBUNIT G"/>
    <property type="match status" value="1"/>
</dbReference>
<dbReference type="Proteomes" id="UP000321201">
    <property type="component" value="Unassembled WGS sequence"/>
</dbReference>
<evidence type="ECO:0000256" key="6">
    <source>
        <dbReference type="HAMAP-Rule" id="MF_00479"/>
    </source>
</evidence>
<evidence type="ECO:0000259" key="7">
    <source>
        <dbReference type="SMART" id="SM00900"/>
    </source>
</evidence>
<evidence type="ECO:0000256" key="1">
    <source>
        <dbReference type="ARBA" id="ARBA00022448"/>
    </source>
</evidence>
<dbReference type="PIRSF" id="PIRSF006091">
    <property type="entry name" value="E_trnsport_RnfG"/>
    <property type="match status" value="1"/>
</dbReference>
<keyword evidence="2 6" id="KW-0597">Phosphoprotein</keyword>
<evidence type="ECO:0000256" key="5">
    <source>
        <dbReference type="ARBA" id="ARBA00022982"/>
    </source>
</evidence>
<accession>A0A5C7ELG2</accession>
<evidence type="ECO:0000256" key="2">
    <source>
        <dbReference type="ARBA" id="ARBA00022553"/>
    </source>
</evidence>
<keyword evidence="6" id="KW-1003">Cell membrane</keyword>
<reference evidence="8 9" key="1">
    <citation type="submission" date="2019-08" db="EMBL/GenBank/DDBJ databases">
        <title>Pelomicrobium methylotrophicum gen. nov., sp. nov. a moderately thermophilic, facultatively anaerobic, lithoautotrophic and methylotrophic bacterium isolated from a terrestrial mud volcano.</title>
        <authorList>
            <person name="Slobodkina G.B."/>
            <person name="Merkel A.Y."/>
            <person name="Slobodkin A.I."/>
        </authorList>
    </citation>
    <scope>NUCLEOTIDE SEQUENCE [LARGE SCALE GENOMIC DNA]</scope>
    <source>
        <strain evidence="8 9">SM250</strain>
    </source>
</reference>
<dbReference type="RefSeq" id="WP_147799415.1">
    <property type="nucleotide sequence ID" value="NZ_VPFL01000007.1"/>
</dbReference>
<evidence type="ECO:0000313" key="8">
    <source>
        <dbReference type="EMBL" id="TXF12217.1"/>
    </source>
</evidence>
<dbReference type="InParanoid" id="A0A5C7ELG2"/>
<comment type="function">
    <text evidence="6">Part of a membrane-bound complex that couples electron transfer with translocation of ions across the membrane.</text>
</comment>
<dbReference type="FunCoup" id="A0A5C7ELG2">
    <property type="interactions" value="59"/>
</dbReference>
<evidence type="ECO:0000256" key="4">
    <source>
        <dbReference type="ARBA" id="ARBA00022643"/>
    </source>
</evidence>
<dbReference type="InterPro" id="IPR007329">
    <property type="entry name" value="FMN-bd"/>
</dbReference>
<dbReference type="SMART" id="SM00900">
    <property type="entry name" value="FMN_bind"/>
    <property type="match status" value="1"/>
</dbReference>
<dbReference type="PANTHER" id="PTHR36118">
    <property type="entry name" value="ION-TRANSLOCATING OXIDOREDUCTASE COMPLEX SUBUNIT G"/>
    <property type="match status" value="1"/>
</dbReference>
<evidence type="ECO:0000313" key="9">
    <source>
        <dbReference type="Proteomes" id="UP000321201"/>
    </source>
</evidence>
<dbReference type="GO" id="GO:0010181">
    <property type="term" value="F:FMN binding"/>
    <property type="evidence" value="ECO:0007669"/>
    <property type="project" value="InterPro"/>
</dbReference>
<comment type="similarity">
    <text evidence="6">Belongs to the RnfG family.</text>
</comment>
<protein>
    <recommendedName>
        <fullName evidence="6">Ion-translocating oxidoreductase complex subunit G</fullName>
        <ecNumber evidence="6">7.-.-.-</ecNumber>
    </recommendedName>
    <alternativeName>
        <fullName evidence="6">Rnf electron transport complex subunit G</fullName>
    </alternativeName>
</protein>
<dbReference type="NCBIfam" id="NF002519">
    <property type="entry name" value="PRK01908.1"/>
    <property type="match status" value="1"/>
</dbReference>
<dbReference type="EMBL" id="VPFL01000007">
    <property type="protein sequence ID" value="TXF12217.1"/>
    <property type="molecule type" value="Genomic_DNA"/>
</dbReference>
<comment type="caution">
    <text evidence="8">The sequence shown here is derived from an EMBL/GenBank/DDBJ whole genome shotgun (WGS) entry which is preliminary data.</text>
</comment>
<dbReference type="InterPro" id="IPR010209">
    <property type="entry name" value="Ion_transpt_RnfG/RsxG"/>
</dbReference>